<dbReference type="SUPFAM" id="SSF54211">
    <property type="entry name" value="Ribosomal protein S5 domain 2-like"/>
    <property type="match status" value="1"/>
</dbReference>
<evidence type="ECO:0000256" key="3">
    <source>
        <dbReference type="ARBA" id="ARBA00012103"/>
    </source>
</evidence>
<name>K0IGT0_NITGG</name>
<dbReference type="NCBIfam" id="TIGR00549">
    <property type="entry name" value="mevalon_kin"/>
    <property type="match status" value="1"/>
</dbReference>
<dbReference type="FunCoup" id="K0IGT0">
    <property type="interactions" value="100"/>
</dbReference>
<dbReference type="InterPro" id="IPR006205">
    <property type="entry name" value="Mev_gal_kin"/>
</dbReference>
<evidence type="ECO:0000259" key="14">
    <source>
        <dbReference type="Pfam" id="PF08544"/>
    </source>
</evidence>
<evidence type="ECO:0000256" key="1">
    <source>
        <dbReference type="ARBA" id="ARBA00004496"/>
    </source>
</evidence>
<dbReference type="OrthoDB" id="19001at2157"/>
<keyword evidence="6 15" id="KW-0808">Transferase</keyword>
<sequence>MTKGGRASAPAKVILFGEHFVVYGNPAILASINRRITVDARTIDKEDKIVIRSDIGLAGEYSSSGFKAIEGGTEARSALDPLHSAITQVLVARGKRTGIKVAISSDVPPGIGLGSSAAACVATVAAVNSLFQKKPSRHKICEMAIESERLIHKNSSGADCYISTFGGLIHYSSKAKGFKEIRSKGGLALVVASTGVRHSTGDLVAGVMRFKERNESLFQNLAKQAADICTQAQSAMVSGRRDKLGTLMNENQAILRQIGVSHYKVDDLIDICGKAGALGAKITGAGGGGAVIALAATKQDSARIAARARAAGYESFEVEIDRKGLI</sequence>
<dbReference type="Gene3D" id="3.30.230.10">
    <property type="match status" value="1"/>
</dbReference>
<dbReference type="GO" id="GO:0019287">
    <property type="term" value="P:isopentenyl diphosphate biosynthetic process, mevalonate pathway"/>
    <property type="evidence" value="ECO:0007669"/>
    <property type="project" value="UniProtKB-UniPathway"/>
</dbReference>
<dbReference type="PATRIC" id="fig|1237085.11.peg.1053"/>
<dbReference type="EMBL" id="CP002408">
    <property type="protein sequence ID" value="AFU58053.1"/>
    <property type="molecule type" value="Genomic_DNA"/>
</dbReference>
<comment type="similarity">
    <text evidence="2">Belongs to the GHMP kinase family. Mevalonate kinase subfamily.</text>
</comment>
<evidence type="ECO:0000256" key="7">
    <source>
        <dbReference type="ARBA" id="ARBA00022741"/>
    </source>
</evidence>
<keyword evidence="7" id="KW-0547">Nucleotide-binding</keyword>
<evidence type="ECO:0000313" key="15">
    <source>
        <dbReference type="EMBL" id="AFU58053.1"/>
    </source>
</evidence>
<dbReference type="PRINTS" id="PR00959">
    <property type="entry name" value="MEVGALKINASE"/>
</dbReference>
<dbReference type="InterPro" id="IPR020568">
    <property type="entry name" value="Ribosomal_Su5_D2-typ_SF"/>
</dbReference>
<organism evidence="15 16">
    <name type="scientific">Nitrososphaera gargensis (strain Ga9.2)</name>
    <dbReference type="NCBI Taxonomy" id="1237085"/>
    <lineage>
        <taxon>Archaea</taxon>
        <taxon>Nitrososphaerota</taxon>
        <taxon>Nitrososphaeria</taxon>
        <taxon>Nitrososphaerales</taxon>
        <taxon>Nitrososphaeraceae</taxon>
        <taxon>Nitrososphaera</taxon>
    </lineage>
</organism>
<keyword evidence="16" id="KW-1185">Reference proteome</keyword>
<dbReference type="RefSeq" id="WP_015018591.1">
    <property type="nucleotide sequence ID" value="NC_018719.1"/>
</dbReference>
<keyword evidence="8 15" id="KW-0418">Kinase</keyword>
<keyword evidence="5" id="KW-0444">Lipid biosynthesis</keyword>
<evidence type="ECO:0000256" key="8">
    <source>
        <dbReference type="ARBA" id="ARBA00022777"/>
    </source>
</evidence>
<dbReference type="InterPro" id="IPR013750">
    <property type="entry name" value="GHMP_kinase_C_dom"/>
</dbReference>
<protein>
    <recommendedName>
        <fullName evidence="3">mevalonate kinase</fullName>
        <ecNumber evidence="3">2.7.1.36</ecNumber>
    </recommendedName>
</protein>
<dbReference type="PANTHER" id="PTHR43290:SF2">
    <property type="entry name" value="MEVALONATE KINASE"/>
    <property type="match status" value="1"/>
</dbReference>
<dbReference type="Proteomes" id="UP000008037">
    <property type="component" value="Chromosome"/>
</dbReference>
<comment type="pathway">
    <text evidence="12">Isoprenoid biosynthesis; isopentenyl diphosphate biosynthesis via mevalonate pathway; isopentenyl diphosphate from (R)-mevalonate: step 1/3.</text>
</comment>
<dbReference type="SUPFAM" id="SSF55060">
    <property type="entry name" value="GHMP Kinase, C-terminal domain"/>
    <property type="match status" value="1"/>
</dbReference>
<evidence type="ECO:0000256" key="9">
    <source>
        <dbReference type="ARBA" id="ARBA00022840"/>
    </source>
</evidence>
<dbReference type="PANTHER" id="PTHR43290">
    <property type="entry name" value="MEVALONATE KINASE"/>
    <property type="match status" value="1"/>
</dbReference>
<evidence type="ECO:0000256" key="4">
    <source>
        <dbReference type="ARBA" id="ARBA00022490"/>
    </source>
</evidence>
<dbReference type="GO" id="GO:0005829">
    <property type="term" value="C:cytosol"/>
    <property type="evidence" value="ECO:0007669"/>
    <property type="project" value="TreeGrafter"/>
</dbReference>
<evidence type="ECO:0000256" key="12">
    <source>
        <dbReference type="ARBA" id="ARBA00029438"/>
    </source>
</evidence>
<dbReference type="InParanoid" id="K0IGT0"/>
<dbReference type="Pfam" id="PF00288">
    <property type="entry name" value="GHMP_kinases_N"/>
    <property type="match status" value="1"/>
</dbReference>
<dbReference type="EC" id="2.7.1.36" evidence="3"/>
<comment type="subcellular location">
    <subcellularLocation>
        <location evidence="1">Cytoplasm</location>
    </subcellularLocation>
</comment>
<evidence type="ECO:0000256" key="5">
    <source>
        <dbReference type="ARBA" id="ARBA00022516"/>
    </source>
</evidence>
<dbReference type="PROSITE" id="PS00627">
    <property type="entry name" value="GHMP_KINASES_ATP"/>
    <property type="match status" value="1"/>
</dbReference>
<dbReference type="InterPro" id="IPR006204">
    <property type="entry name" value="GHMP_kinase_N_dom"/>
</dbReference>
<accession>K0IGT0</accession>
<keyword evidence="9" id="KW-0067">ATP-binding</keyword>
<dbReference type="GO" id="GO:0005524">
    <property type="term" value="F:ATP binding"/>
    <property type="evidence" value="ECO:0007669"/>
    <property type="project" value="UniProtKB-KW"/>
</dbReference>
<dbReference type="GO" id="GO:0004496">
    <property type="term" value="F:mevalonate kinase activity"/>
    <property type="evidence" value="ECO:0007669"/>
    <property type="project" value="UniProtKB-EC"/>
</dbReference>
<dbReference type="GeneID" id="13795506"/>
<dbReference type="InterPro" id="IPR014721">
    <property type="entry name" value="Ribsml_uS5_D2-typ_fold_subgr"/>
</dbReference>
<evidence type="ECO:0000256" key="6">
    <source>
        <dbReference type="ARBA" id="ARBA00022679"/>
    </source>
</evidence>
<reference evidence="15 16" key="1">
    <citation type="journal article" date="2012" name="Environ. Microbiol.">
        <title>The genome of the ammonia-oxidizing Candidatus Nitrososphaera gargensis: insights into metabolic versatility and environmental adaptations.</title>
        <authorList>
            <person name="Spang A."/>
            <person name="Poehlein A."/>
            <person name="Offre P."/>
            <person name="Zumbragel S."/>
            <person name="Haider S."/>
            <person name="Rychlik N."/>
            <person name="Nowka B."/>
            <person name="Schmeisser C."/>
            <person name="Lebedeva E.V."/>
            <person name="Rattei T."/>
            <person name="Bohm C."/>
            <person name="Schmid M."/>
            <person name="Galushko A."/>
            <person name="Hatzenpichler R."/>
            <person name="Weinmaier T."/>
            <person name="Daniel R."/>
            <person name="Schleper C."/>
            <person name="Spieck E."/>
            <person name="Streit W."/>
            <person name="Wagner M."/>
        </authorList>
    </citation>
    <scope>NUCLEOTIDE SEQUENCE [LARGE SCALE GENOMIC DNA]</scope>
    <source>
        <strain evidence="16">Ga9.2</strain>
    </source>
</reference>
<dbReference type="InterPro" id="IPR006203">
    <property type="entry name" value="GHMP_knse_ATP-bd_CS"/>
</dbReference>
<dbReference type="STRING" id="1237085.Ngar_c11110"/>
<dbReference type="UniPathway" id="UPA00057">
    <property type="reaction ID" value="UER00098"/>
</dbReference>
<feature type="domain" description="GHMP kinase N-terminal" evidence="13">
    <location>
        <begin position="91"/>
        <end position="167"/>
    </location>
</feature>
<gene>
    <name evidence="15" type="primary">mvk</name>
    <name evidence="15" type="ordered locus">Ngar_c11110</name>
</gene>
<evidence type="ECO:0000313" key="16">
    <source>
        <dbReference type="Proteomes" id="UP000008037"/>
    </source>
</evidence>
<dbReference type="Pfam" id="PF08544">
    <property type="entry name" value="GHMP_kinases_C"/>
    <property type="match status" value="1"/>
</dbReference>
<evidence type="ECO:0000256" key="11">
    <source>
        <dbReference type="ARBA" id="ARBA00023098"/>
    </source>
</evidence>
<dbReference type="InterPro" id="IPR036554">
    <property type="entry name" value="GHMP_kinase_C_sf"/>
</dbReference>
<dbReference type="HOGENOM" id="CLU_017814_0_0_2"/>
<feature type="domain" description="GHMP kinase C-terminal" evidence="14">
    <location>
        <begin position="234"/>
        <end position="313"/>
    </location>
</feature>
<keyword evidence="11" id="KW-0443">Lipid metabolism</keyword>
<keyword evidence="4" id="KW-0963">Cytoplasm</keyword>
<dbReference type="AlphaFoldDB" id="K0IGT0"/>
<dbReference type="Gene3D" id="3.30.70.890">
    <property type="entry name" value="GHMP kinase, C-terminal domain"/>
    <property type="match status" value="1"/>
</dbReference>
<keyword evidence="10" id="KW-0460">Magnesium</keyword>
<dbReference type="KEGG" id="nga:Ngar_c11110"/>
<evidence type="ECO:0000259" key="13">
    <source>
        <dbReference type="Pfam" id="PF00288"/>
    </source>
</evidence>
<evidence type="ECO:0000256" key="10">
    <source>
        <dbReference type="ARBA" id="ARBA00022842"/>
    </source>
</evidence>
<proteinExistence type="inferred from homology"/>
<evidence type="ECO:0000256" key="2">
    <source>
        <dbReference type="ARBA" id="ARBA00006495"/>
    </source>
</evidence>